<dbReference type="CDD" id="cd22289">
    <property type="entry name" value="RecQL4_SLD2_NTD"/>
    <property type="match status" value="1"/>
</dbReference>
<dbReference type="GO" id="GO:0003697">
    <property type="term" value="F:single-stranded DNA binding"/>
    <property type="evidence" value="ECO:0007669"/>
    <property type="project" value="TreeGrafter"/>
</dbReference>
<dbReference type="Gene3D" id="1.10.10.1460">
    <property type="match status" value="1"/>
</dbReference>
<evidence type="ECO:0000256" key="4">
    <source>
        <dbReference type="ARBA" id="ARBA00022705"/>
    </source>
</evidence>
<dbReference type="Proteomes" id="UP000284842">
    <property type="component" value="Unassembled WGS sequence"/>
</dbReference>
<keyword evidence="6 7" id="KW-0131">Cell cycle</keyword>
<dbReference type="PANTHER" id="PTHR28124:SF1">
    <property type="entry name" value="DNA REPLICATION REGULATOR SLD2"/>
    <property type="match status" value="1"/>
</dbReference>
<name>A0A409VHR9_9AGAR</name>
<feature type="compositionally biased region" description="Polar residues" evidence="8">
    <location>
        <begin position="115"/>
        <end position="127"/>
    </location>
</feature>
<dbReference type="InParanoid" id="A0A409VHR9"/>
<evidence type="ECO:0000256" key="1">
    <source>
        <dbReference type="ARBA" id="ARBA00004123"/>
    </source>
</evidence>
<comment type="function">
    <text evidence="7">Has a role in the initiation of DNA replication. Required at S-phase checkpoint.</text>
</comment>
<dbReference type="GO" id="GO:0031261">
    <property type="term" value="C:DNA replication preinitiation complex"/>
    <property type="evidence" value="ECO:0007669"/>
    <property type="project" value="TreeGrafter"/>
</dbReference>
<keyword evidence="4 7" id="KW-0235">DNA replication</keyword>
<organism evidence="9 10">
    <name type="scientific">Panaeolus cyanescens</name>
    <dbReference type="NCBI Taxonomy" id="181874"/>
    <lineage>
        <taxon>Eukaryota</taxon>
        <taxon>Fungi</taxon>
        <taxon>Dikarya</taxon>
        <taxon>Basidiomycota</taxon>
        <taxon>Agaricomycotina</taxon>
        <taxon>Agaricomycetes</taxon>
        <taxon>Agaricomycetidae</taxon>
        <taxon>Agaricales</taxon>
        <taxon>Agaricineae</taxon>
        <taxon>Galeropsidaceae</taxon>
        <taxon>Panaeolus</taxon>
    </lineage>
</organism>
<feature type="compositionally biased region" description="Basic and acidic residues" evidence="8">
    <location>
        <begin position="388"/>
        <end position="397"/>
    </location>
</feature>
<dbReference type="FunFam" id="1.10.10.1460:FF:000001">
    <property type="entry name" value="DNA replication regulator Sld2"/>
    <property type="match status" value="1"/>
</dbReference>
<evidence type="ECO:0000256" key="6">
    <source>
        <dbReference type="ARBA" id="ARBA00023306"/>
    </source>
</evidence>
<reference evidence="9 10" key="1">
    <citation type="journal article" date="2018" name="Evol. Lett.">
        <title>Horizontal gene cluster transfer increased hallucinogenic mushroom diversity.</title>
        <authorList>
            <person name="Reynolds H.T."/>
            <person name="Vijayakumar V."/>
            <person name="Gluck-Thaler E."/>
            <person name="Korotkin H.B."/>
            <person name="Matheny P.B."/>
            <person name="Slot J.C."/>
        </authorList>
    </citation>
    <scope>NUCLEOTIDE SEQUENCE [LARGE SCALE GENOMIC DNA]</scope>
    <source>
        <strain evidence="9 10">2629</strain>
    </source>
</reference>
<dbReference type="GO" id="GO:1902977">
    <property type="term" value="P:mitotic DNA replication preinitiation complex assembly"/>
    <property type="evidence" value="ECO:0007669"/>
    <property type="project" value="TreeGrafter"/>
</dbReference>
<comment type="similarity">
    <text evidence="2 7">Belongs to the SLD2 family.</text>
</comment>
<feature type="compositionally biased region" description="Basic and acidic residues" evidence="8">
    <location>
        <begin position="105"/>
        <end position="114"/>
    </location>
</feature>
<feature type="compositionally biased region" description="Acidic residues" evidence="8">
    <location>
        <begin position="213"/>
        <end position="225"/>
    </location>
</feature>
<dbReference type="STRING" id="181874.A0A409VHR9"/>
<keyword evidence="5 7" id="KW-0539">Nucleus</keyword>
<feature type="compositionally biased region" description="Basic residues" evidence="8">
    <location>
        <begin position="408"/>
        <end position="417"/>
    </location>
</feature>
<comment type="caution">
    <text evidence="9">The sequence shown here is derived from an EMBL/GenBank/DDBJ whole genome shotgun (WGS) entry which is preliminary data.</text>
</comment>
<feature type="region of interest" description="Disordered" evidence="8">
    <location>
        <begin position="517"/>
        <end position="540"/>
    </location>
</feature>
<evidence type="ECO:0000256" key="3">
    <source>
        <dbReference type="ARBA" id="ARBA00018363"/>
    </source>
</evidence>
<evidence type="ECO:0000256" key="5">
    <source>
        <dbReference type="ARBA" id="ARBA00023242"/>
    </source>
</evidence>
<dbReference type="InterPro" id="IPR040203">
    <property type="entry name" value="Sld2"/>
</dbReference>
<evidence type="ECO:0000256" key="8">
    <source>
        <dbReference type="SAM" id="MobiDB-lite"/>
    </source>
</evidence>
<dbReference type="PANTHER" id="PTHR28124">
    <property type="entry name" value="DNA REPLICATION REGULATOR SLD2"/>
    <property type="match status" value="1"/>
</dbReference>
<dbReference type="AlphaFoldDB" id="A0A409VHR9"/>
<accession>A0A409VHR9</accession>
<keyword evidence="10" id="KW-1185">Reference proteome</keyword>
<evidence type="ECO:0000256" key="7">
    <source>
        <dbReference type="RuleBase" id="RU367067"/>
    </source>
</evidence>
<dbReference type="EMBL" id="NHTK01006058">
    <property type="protein sequence ID" value="PPQ65780.1"/>
    <property type="molecule type" value="Genomic_DNA"/>
</dbReference>
<feature type="compositionally biased region" description="Low complexity" evidence="8">
    <location>
        <begin position="50"/>
        <end position="60"/>
    </location>
</feature>
<sequence length="540" mass="59454">MSTIATVRAEIKNWERSFKETNGRPPTVDDIKQNSEITEKYKLYKRLNKSSNQQSSNIPSPSTPPRKTRTRDPPSILLSRTRQVEPTAPLASFNPFSPQKKQKGKEKATYKDSPKSNLFQKATSHTAISPGPFTRLSSSEVVLSAPLQLYPSSSASSSDVSSKDQIDPPSAVLRARKRLRGEPVSPSPSKDKRRRVSSQTVIPFPRMQPIADDNADDSDDNDTPMEADSSFVDESPMKPTGGKSFSMLFEDKIAPLDLFGIRNNLGVGEAPIKSRSDPIMHVHPQRITAHTSGHSTLQKGNDKTEDMDGFEGLNLSTASSAKNDSASQATSRSSTKRPFSEDEIEIHSAPRARSPLIPPSPPPSSSTAFPNQPGRRGKTTNKGRKRTKVTDDIASHDSEEEDVQAVKVVKRNAPRPRHAADEDEADLSADPILTFSRTAPHASPPVNFPEDEGHVNIDLPEKLRHVLALQPAASHNSDEERLVKSLLYGRKTTWYDPSKGGEIWDIGEDHTITSIGETNRQTDGEDDWEGEPVPWEVGEL</sequence>
<dbReference type="Pfam" id="PF11719">
    <property type="entry name" value="Drc1-Sld2"/>
    <property type="match status" value="1"/>
</dbReference>
<feature type="region of interest" description="Disordered" evidence="8">
    <location>
        <begin position="47"/>
        <end position="134"/>
    </location>
</feature>
<proteinExistence type="inferred from homology"/>
<dbReference type="GO" id="GO:0003688">
    <property type="term" value="F:DNA replication origin binding"/>
    <property type="evidence" value="ECO:0007669"/>
    <property type="project" value="TreeGrafter"/>
</dbReference>
<feature type="compositionally biased region" description="Polar residues" evidence="8">
    <location>
        <begin position="288"/>
        <end position="299"/>
    </location>
</feature>
<gene>
    <name evidence="9" type="ORF">CVT24_011997</name>
</gene>
<feature type="compositionally biased region" description="Polar residues" evidence="8">
    <location>
        <begin position="314"/>
        <end position="337"/>
    </location>
</feature>
<dbReference type="GO" id="GO:0006270">
    <property type="term" value="P:DNA replication initiation"/>
    <property type="evidence" value="ECO:0007669"/>
    <property type="project" value="UniProtKB-UniRule"/>
</dbReference>
<evidence type="ECO:0000313" key="10">
    <source>
        <dbReference type="Proteomes" id="UP000284842"/>
    </source>
</evidence>
<feature type="compositionally biased region" description="Basic residues" evidence="8">
    <location>
        <begin position="375"/>
        <end position="387"/>
    </location>
</feature>
<dbReference type="GO" id="GO:0000727">
    <property type="term" value="P:double-strand break repair via break-induced replication"/>
    <property type="evidence" value="ECO:0007669"/>
    <property type="project" value="TreeGrafter"/>
</dbReference>
<dbReference type="OrthoDB" id="8775810at2759"/>
<evidence type="ECO:0000256" key="2">
    <source>
        <dbReference type="ARBA" id="ARBA00007276"/>
    </source>
</evidence>
<feature type="region of interest" description="Disordered" evidence="8">
    <location>
        <begin position="268"/>
        <end position="429"/>
    </location>
</feature>
<feature type="region of interest" description="Disordered" evidence="8">
    <location>
        <begin position="151"/>
        <end position="245"/>
    </location>
</feature>
<protein>
    <recommendedName>
        <fullName evidence="3 7">DNA replication regulator SLD2</fullName>
    </recommendedName>
</protein>
<comment type="subcellular location">
    <subcellularLocation>
        <location evidence="1 7">Nucleus</location>
    </subcellularLocation>
</comment>
<dbReference type="InterPro" id="IPR021110">
    <property type="entry name" value="DNA_rep_checkpnt_protein"/>
</dbReference>
<evidence type="ECO:0000313" key="9">
    <source>
        <dbReference type="EMBL" id="PPQ65780.1"/>
    </source>
</evidence>